<gene>
    <name evidence="1" type="ORF">BpHYR1_004142</name>
</gene>
<proteinExistence type="predicted"/>
<comment type="caution">
    <text evidence="1">The sequence shown here is derived from an EMBL/GenBank/DDBJ whole genome shotgun (WGS) entry which is preliminary data.</text>
</comment>
<name>A0A3M7P4B5_BRAPC</name>
<accession>A0A3M7P4B5</accession>
<evidence type="ECO:0000313" key="2">
    <source>
        <dbReference type="Proteomes" id="UP000276133"/>
    </source>
</evidence>
<dbReference type="AlphaFoldDB" id="A0A3M7P4B5"/>
<reference evidence="1 2" key="1">
    <citation type="journal article" date="2018" name="Sci. Rep.">
        <title>Genomic signatures of local adaptation to the degree of environmental predictability in rotifers.</title>
        <authorList>
            <person name="Franch-Gras L."/>
            <person name="Hahn C."/>
            <person name="Garcia-Roger E.M."/>
            <person name="Carmona M.J."/>
            <person name="Serra M."/>
            <person name="Gomez A."/>
        </authorList>
    </citation>
    <scope>NUCLEOTIDE SEQUENCE [LARGE SCALE GENOMIC DNA]</scope>
    <source>
        <strain evidence="1">HYR1</strain>
    </source>
</reference>
<evidence type="ECO:0000313" key="1">
    <source>
        <dbReference type="EMBL" id="RMZ93863.1"/>
    </source>
</evidence>
<dbReference type="EMBL" id="REGN01013497">
    <property type="protein sequence ID" value="RMZ93863.1"/>
    <property type="molecule type" value="Genomic_DNA"/>
</dbReference>
<sequence length="73" mass="8430">MALEDDYLKLISNFKQTGAIFYLKKANFFYSISNFVGTKQFILMDSNRVSCRSSSGKIKWSYISDDLKNCKPL</sequence>
<keyword evidence="2" id="KW-1185">Reference proteome</keyword>
<protein>
    <submittedName>
        <fullName evidence="1">Uncharacterized protein</fullName>
    </submittedName>
</protein>
<dbReference type="Proteomes" id="UP000276133">
    <property type="component" value="Unassembled WGS sequence"/>
</dbReference>
<organism evidence="1 2">
    <name type="scientific">Brachionus plicatilis</name>
    <name type="common">Marine rotifer</name>
    <name type="synonym">Brachionus muelleri</name>
    <dbReference type="NCBI Taxonomy" id="10195"/>
    <lineage>
        <taxon>Eukaryota</taxon>
        <taxon>Metazoa</taxon>
        <taxon>Spiralia</taxon>
        <taxon>Gnathifera</taxon>
        <taxon>Rotifera</taxon>
        <taxon>Eurotatoria</taxon>
        <taxon>Monogononta</taxon>
        <taxon>Pseudotrocha</taxon>
        <taxon>Ploima</taxon>
        <taxon>Brachionidae</taxon>
        <taxon>Brachionus</taxon>
    </lineage>
</organism>